<dbReference type="InterPro" id="IPR036388">
    <property type="entry name" value="WH-like_DNA-bd_sf"/>
</dbReference>
<sequence>MRLSTKAQYAVRAMVSLHLNTDGAPMTTKDISAREGISLPYLEQLFVKLRRGKIVQSVRGPGGGYVLARPADKIQVDQIIDSVEETLVPVSCMEEDGTCACADQCITHTVWQGLGEKIRAFLSSITLEDLTREARERMGERQVQ</sequence>
<keyword evidence="3" id="KW-1185">Reference proteome</keyword>
<dbReference type="PROSITE" id="PS51197">
    <property type="entry name" value="HTH_RRF2_2"/>
    <property type="match status" value="1"/>
</dbReference>
<organism evidence="2 3">
    <name type="scientific">Geoalkalibacter halelectricus</name>
    <dbReference type="NCBI Taxonomy" id="2847045"/>
    <lineage>
        <taxon>Bacteria</taxon>
        <taxon>Pseudomonadati</taxon>
        <taxon>Thermodesulfobacteriota</taxon>
        <taxon>Desulfuromonadia</taxon>
        <taxon>Desulfuromonadales</taxon>
        <taxon>Geoalkalibacteraceae</taxon>
        <taxon>Geoalkalibacter</taxon>
    </lineage>
</organism>
<dbReference type="Proteomes" id="UP001060414">
    <property type="component" value="Chromosome"/>
</dbReference>
<dbReference type="RefSeq" id="WP_260746436.1">
    <property type="nucleotide sequence ID" value="NZ_CP092109.1"/>
</dbReference>
<evidence type="ECO:0000313" key="3">
    <source>
        <dbReference type="Proteomes" id="UP001060414"/>
    </source>
</evidence>
<gene>
    <name evidence="2" type="ORF">L9S41_10285</name>
</gene>
<reference evidence="2" key="1">
    <citation type="journal article" date="2022" name="Environ. Microbiol.">
        <title>Geoalkalibacter halelectricus SAP #1 sp. nov. possessing extracellular electron transfer and mineral#reducing capabilities from a haloalkaline environment.</title>
        <authorList>
            <person name="Yadav S."/>
            <person name="Singh R."/>
            <person name="Sundharam S.S."/>
            <person name="Chaudhary S."/>
            <person name="Krishnamurthi S."/>
            <person name="Patil S.A."/>
        </authorList>
    </citation>
    <scope>NUCLEOTIDE SEQUENCE</scope>
    <source>
        <strain evidence="2">SAP-1</strain>
    </source>
</reference>
<dbReference type="PANTHER" id="PTHR33221">
    <property type="entry name" value="WINGED HELIX-TURN-HELIX TRANSCRIPTIONAL REGULATOR, RRF2 FAMILY"/>
    <property type="match status" value="1"/>
</dbReference>
<proteinExistence type="predicted"/>
<dbReference type="EMBL" id="CP092109">
    <property type="protein sequence ID" value="UWZ78087.1"/>
    <property type="molecule type" value="Genomic_DNA"/>
</dbReference>
<dbReference type="Pfam" id="PF02082">
    <property type="entry name" value="Rrf2"/>
    <property type="match status" value="1"/>
</dbReference>
<dbReference type="InterPro" id="IPR000944">
    <property type="entry name" value="Tscrpt_reg_Rrf2"/>
</dbReference>
<evidence type="ECO:0000313" key="2">
    <source>
        <dbReference type="EMBL" id="UWZ78087.1"/>
    </source>
</evidence>
<keyword evidence="1" id="KW-0238">DNA-binding</keyword>
<protein>
    <submittedName>
        <fullName evidence="2">Rrf2 family transcriptional regulator</fullName>
    </submittedName>
</protein>
<dbReference type="PANTHER" id="PTHR33221:SF5">
    <property type="entry name" value="HTH-TYPE TRANSCRIPTIONAL REGULATOR ISCR"/>
    <property type="match status" value="1"/>
</dbReference>
<evidence type="ECO:0000256" key="1">
    <source>
        <dbReference type="ARBA" id="ARBA00023125"/>
    </source>
</evidence>
<dbReference type="Gene3D" id="1.10.10.10">
    <property type="entry name" value="Winged helix-like DNA-binding domain superfamily/Winged helix DNA-binding domain"/>
    <property type="match status" value="1"/>
</dbReference>
<dbReference type="InterPro" id="IPR036390">
    <property type="entry name" value="WH_DNA-bd_sf"/>
</dbReference>
<accession>A0ABY5ZG32</accession>
<name>A0ABY5ZG32_9BACT</name>
<dbReference type="SUPFAM" id="SSF46785">
    <property type="entry name" value="Winged helix' DNA-binding domain"/>
    <property type="match status" value="1"/>
</dbReference>
<dbReference type="NCBIfam" id="TIGR00738">
    <property type="entry name" value="rrf2_super"/>
    <property type="match status" value="1"/>
</dbReference>